<dbReference type="FunFam" id="3.30.160.60:FF:000912">
    <property type="entry name" value="Zinc finger protein 660"/>
    <property type="match status" value="1"/>
</dbReference>
<evidence type="ECO:0000256" key="5">
    <source>
        <dbReference type="ARBA" id="ARBA00022771"/>
    </source>
</evidence>
<keyword evidence="6" id="KW-0862">Zinc</keyword>
<dbReference type="Pfam" id="PF00096">
    <property type="entry name" value="zf-C2H2"/>
    <property type="match status" value="3"/>
</dbReference>
<keyword evidence="9" id="KW-0175">Coiled coil</keyword>
<dbReference type="STRING" id="42514.ENSPNAP00000036729"/>
<feature type="region of interest" description="Disordered" evidence="10">
    <location>
        <begin position="174"/>
        <end position="203"/>
    </location>
</feature>
<name>A0A3B4EN78_PYGNA</name>
<proteinExistence type="inferred from homology"/>
<comment type="subcellular location">
    <subcellularLocation>
        <location evidence="1">Nucleus</location>
    </subcellularLocation>
</comment>
<evidence type="ECO:0000256" key="10">
    <source>
        <dbReference type="SAM" id="MobiDB-lite"/>
    </source>
</evidence>
<keyword evidence="7" id="KW-0539">Nucleus</keyword>
<dbReference type="Ensembl" id="ENSPNAT00000031727.2">
    <property type="protein sequence ID" value="ENSPNAP00000036729.1"/>
    <property type="gene ID" value="ENSPNAG00000004259.2"/>
</dbReference>
<feature type="region of interest" description="Disordered" evidence="10">
    <location>
        <begin position="332"/>
        <end position="351"/>
    </location>
</feature>
<evidence type="ECO:0000256" key="2">
    <source>
        <dbReference type="ARBA" id="ARBA00006991"/>
    </source>
</evidence>
<evidence type="ECO:0000259" key="11">
    <source>
        <dbReference type="PROSITE" id="PS50157"/>
    </source>
</evidence>
<dbReference type="InterPro" id="IPR050331">
    <property type="entry name" value="Zinc_finger"/>
</dbReference>
<evidence type="ECO:0000313" key="12">
    <source>
        <dbReference type="Ensembl" id="ENSPNAP00000036729.1"/>
    </source>
</evidence>
<dbReference type="PANTHER" id="PTHR16515:SF66">
    <property type="entry name" value="C2H2-TYPE DOMAIN-CONTAINING PROTEIN"/>
    <property type="match status" value="1"/>
</dbReference>
<dbReference type="GO" id="GO:0005634">
    <property type="term" value="C:nucleus"/>
    <property type="evidence" value="ECO:0007669"/>
    <property type="project" value="UniProtKB-SubCell"/>
</dbReference>
<evidence type="ECO:0000313" key="13">
    <source>
        <dbReference type="Proteomes" id="UP001501920"/>
    </source>
</evidence>
<dbReference type="RefSeq" id="XP_017552527.2">
    <property type="nucleotide sequence ID" value="XM_017697038.2"/>
</dbReference>
<evidence type="ECO:0000256" key="1">
    <source>
        <dbReference type="ARBA" id="ARBA00004123"/>
    </source>
</evidence>
<dbReference type="PROSITE" id="PS50157">
    <property type="entry name" value="ZINC_FINGER_C2H2_2"/>
    <property type="match status" value="3"/>
</dbReference>
<dbReference type="AlphaFoldDB" id="A0A3B4EN78"/>
<accession>A0A3B4EN78</accession>
<feature type="compositionally biased region" description="Basic and acidic residues" evidence="10">
    <location>
        <begin position="174"/>
        <end position="183"/>
    </location>
</feature>
<feature type="domain" description="C2H2-type" evidence="11">
    <location>
        <begin position="394"/>
        <end position="421"/>
    </location>
</feature>
<evidence type="ECO:0000256" key="9">
    <source>
        <dbReference type="SAM" id="Coils"/>
    </source>
</evidence>
<feature type="domain" description="C2H2-type" evidence="11">
    <location>
        <begin position="450"/>
        <end position="477"/>
    </location>
</feature>
<dbReference type="Proteomes" id="UP001501920">
    <property type="component" value="Chromosome 19"/>
</dbReference>
<evidence type="ECO:0000256" key="4">
    <source>
        <dbReference type="ARBA" id="ARBA00022737"/>
    </source>
</evidence>
<reference evidence="12" key="3">
    <citation type="submission" date="2025-09" db="UniProtKB">
        <authorList>
            <consortium name="Ensembl"/>
        </authorList>
    </citation>
    <scope>IDENTIFICATION</scope>
</reference>
<dbReference type="SUPFAM" id="SSF57667">
    <property type="entry name" value="beta-beta-alpha zinc fingers"/>
    <property type="match status" value="2"/>
</dbReference>
<dbReference type="Gene3D" id="3.30.160.60">
    <property type="entry name" value="Classic Zinc Finger"/>
    <property type="match status" value="3"/>
</dbReference>
<organism evidence="12 13">
    <name type="scientific">Pygocentrus nattereri</name>
    <name type="common">Red-bellied piranha</name>
    <dbReference type="NCBI Taxonomy" id="42514"/>
    <lineage>
        <taxon>Eukaryota</taxon>
        <taxon>Metazoa</taxon>
        <taxon>Chordata</taxon>
        <taxon>Craniata</taxon>
        <taxon>Vertebrata</taxon>
        <taxon>Euteleostomi</taxon>
        <taxon>Actinopterygii</taxon>
        <taxon>Neopterygii</taxon>
        <taxon>Teleostei</taxon>
        <taxon>Ostariophysi</taxon>
        <taxon>Characiformes</taxon>
        <taxon>Characoidei</taxon>
        <taxon>Pygocentrus</taxon>
    </lineage>
</organism>
<feature type="compositionally biased region" description="Polar residues" evidence="10">
    <location>
        <begin position="184"/>
        <end position="195"/>
    </location>
</feature>
<reference evidence="12" key="2">
    <citation type="submission" date="2025-08" db="UniProtKB">
        <authorList>
            <consortium name="Ensembl"/>
        </authorList>
    </citation>
    <scope>IDENTIFICATION</scope>
</reference>
<evidence type="ECO:0000256" key="3">
    <source>
        <dbReference type="ARBA" id="ARBA00022723"/>
    </source>
</evidence>
<keyword evidence="4" id="KW-0677">Repeat</keyword>
<sequence>MAQHAFQEQLVSIMEILAKAAVAEINRRVDDSCAVIRLELSRSQRDIDSLKRKCQMMENELRKARVRGRRKVFFCKTSEKLPVPFPSVWVRDAGTDVCRAEQTVSPQKADPEQSAQHVHQAIQILEDTPKVAVIKEEGIENETWSSGEPAGQFLFEHRDLSRTLAQATPEEQNQLHEGMEKPSTHFTCVSSSSEPVKSDDEGLSKLSLQVKAEKEQEEEKGGQDVVMEGSEQRIEETGDCLEFTQRDAQLWSSAHEQGHDGEAEWTDKAFTSPQLSRDLAAFSQPVDTEQSGDGIQMELYGAGQVKVQKQLQASWCRERQCSSSVKQLNTQLTTQQHNRTPSRTGDIVLGANMGGQTGSNLAAQALLGYSRGGLGAAKRLRTHWRTNVAGERRFSCTFCERRFVRFGQLKEHLRSHTGERPYTCAQCGRSFTKQGNLIRHAVVHSGEKPYQCSLCGKCFTQRSSLKSHQKTHMPEREDVLQGLPVCQSGNSLSVTQSRGFV</sequence>
<dbReference type="GO" id="GO:0008270">
    <property type="term" value="F:zinc ion binding"/>
    <property type="evidence" value="ECO:0007669"/>
    <property type="project" value="UniProtKB-KW"/>
</dbReference>
<dbReference type="FunFam" id="3.30.160.60:FF:001442">
    <property type="entry name" value="zinc finger protein 696"/>
    <property type="match status" value="1"/>
</dbReference>
<dbReference type="GeneID" id="108427093"/>
<evidence type="ECO:0000256" key="6">
    <source>
        <dbReference type="ARBA" id="ARBA00022833"/>
    </source>
</evidence>
<evidence type="ECO:0000256" key="8">
    <source>
        <dbReference type="PROSITE-ProRule" id="PRU00042"/>
    </source>
</evidence>
<dbReference type="InterPro" id="IPR036236">
    <property type="entry name" value="Znf_C2H2_sf"/>
</dbReference>
<evidence type="ECO:0000256" key="7">
    <source>
        <dbReference type="ARBA" id="ARBA00023242"/>
    </source>
</evidence>
<dbReference type="OMA" id="IKEECAE"/>
<keyword evidence="13" id="KW-1185">Reference proteome</keyword>
<reference evidence="12 13" key="1">
    <citation type="submission" date="2020-10" db="EMBL/GenBank/DDBJ databases">
        <title>Pygocentrus nattereri (red-bellied piranha) genome, fPygNat1, primary haplotype.</title>
        <authorList>
            <person name="Myers G."/>
            <person name="Meyer A."/>
            <person name="Karagic N."/>
            <person name="Pippel M."/>
            <person name="Winkler S."/>
            <person name="Tracey A."/>
            <person name="Wood J."/>
            <person name="Formenti G."/>
            <person name="Howe K."/>
            <person name="Fedrigo O."/>
            <person name="Jarvis E.D."/>
        </authorList>
    </citation>
    <scope>NUCLEOTIDE SEQUENCE [LARGE SCALE GENOMIC DNA]</scope>
</reference>
<dbReference type="GO" id="GO:0010468">
    <property type="term" value="P:regulation of gene expression"/>
    <property type="evidence" value="ECO:0007669"/>
    <property type="project" value="TreeGrafter"/>
</dbReference>
<feature type="domain" description="C2H2-type" evidence="11">
    <location>
        <begin position="422"/>
        <end position="449"/>
    </location>
</feature>
<feature type="coiled-coil region" evidence="9">
    <location>
        <begin position="40"/>
        <end position="67"/>
    </location>
</feature>
<dbReference type="PROSITE" id="PS00028">
    <property type="entry name" value="ZINC_FINGER_C2H2_1"/>
    <property type="match status" value="3"/>
</dbReference>
<keyword evidence="3" id="KW-0479">Metal-binding</keyword>
<keyword evidence="5 8" id="KW-0863">Zinc-finger</keyword>
<dbReference type="InterPro" id="IPR013087">
    <property type="entry name" value="Znf_C2H2_type"/>
</dbReference>
<dbReference type="SMART" id="SM00355">
    <property type="entry name" value="ZnF_C2H2"/>
    <property type="match status" value="3"/>
</dbReference>
<comment type="similarity">
    <text evidence="2">Belongs to the krueppel C2H2-type zinc-finger protein family.</text>
</comment>
<dbReference type="FunFam" id="3.30.160.60:FF:000100">
    <property type="entry name" value="Zinc finger 45-like"/>
    <property type="match status" value="1"/>
</dbReference>
<dbReference type="OrthoDB" id="3437960at2759"/>
<dbReference type="PANTHER" id="PTHR16515">
    <property type="entry name" value="PR DOMAIN ZINC FINGER PROTEIN"/>
    <property type="match status" value="1"/>
</dbReference>
<dbReference type="GeneTree" id="ENSGT01150000286953"/>
<protein>
    <submittedName>
        <fullName evidence="12">Si:ch211-155e24.3</fullName>
    </submittedName>
</protein>